<feature type="compositionally biased region" description="Polar residues" evidence="1">
    <location>
        <begin position="33"/>
        <end position="46"/>
    </location>
</feature>
<sequence>MELLSNPFSDASELIDHASLSDLFRSPKESKSATENSLHNSHTLGTHTISPFLQKNTLLLVTEQNDEMQGFSDIEEEERGLSQGLQKLLGSNKVSKNNICLFKEPGFSETNGSSVLLYSDSNFLPSNNTCIKNNKRSFRSNSINNCSEFFAEEQAQTLSKESIKSPTKKIKSNDLNEHISENIVASDSISSKNNTSFNTNFFSNSLINKNNSNSSIISTQCSNFNSTIPLFSLTDTELYQTSLSENIFPNTDNIQFTESVNNTVLSTDINTFADSSNNSSFNTQETEKETFSTFITLSKSDSFLVEHPIGTTEDNSSINISSESIENTKEVPCIWFTLFDKVYLLFGDDSHYNYDTAFKLSLVSNPCFYTNTIQQLITYLSENLNIEDSCKVIFDFPTLNLELSSLDTDSNTLTLQKLHAYHLSLASNNSNISSSKNSLFGFCPDAFFFTVRIVYKPRNALMLLDILIQRSYSAEKTNEHQENNLLITKNNDNLAGKSNINENTTDIKFEEPESILETYLESKDSLCQVDDNADTLLASTEDGMAGDSFNDALGSNSELFKYNLINDKKENTDKLPKADYITDDKSNDFVISSKIDINETLSDQSNEVEQSGSSEFKIQTSLNANDLKTVSDVNDSMADFIEKSTDEYKETNFNEFVDIIFFKMIT</sequence>
<reference evidence="2 3" key="1">
    <citation type="journal article" date="2018" name="MBio">
        <title>Comparative Genomics Reveals the Core Gene Toolbox for the Fungus-Insect Symbiosis.</title>
        <authorList>
            <person name="Wang Y."/>
            <person name="Stata M."/>
            <person name="Wang W."/>
            <person name="Stajich J.E."/>
            <person name="White M.M."/>
            <person name="Moncalvo J.M."/>
        </authorList>
    </citation>
    <scope>NUCLEOTIDE SEQUENCE [LARGE SCALE GENOMIC DNA]</scope>
    <source>
        <strain evidence="2 3">SWE-8-4</strain>
    </source>
</reference>
<dbReference type="OrthoDB" id="5599929at2759"/>
<gene>
    <name evidence="2" type="ORF">BB561_004887</name>
</gene>
<feature type="region of interest" description="Disordered" evidence="1">
    <location>
        <begin position="26"/>
        <end position="46"/>
    </location>
</feature>
<evidence type="ECO:0000313" key="3">
    <source>
        <dbReference type="Proteomes" id="UP000245383"/>
    </source>
</evidence>
<name>A0A2T9YDL4_9FUNG</name>
<accession>A0A2T9YDL4</accession>
<evidence type="ECO:0000313" key="2">
    <source>
        <dbReference type="EMBL" id="PVU90421.1"/>
    </source>
</evidence>
<keyword evidence="3" id="KW-1185">Reference proteome</keyword>
<protein>
    <submittedName>
        <fullName evidence="2">Uncharacterized protein</fullName>
    </submittedName>
</protein>
<dbReference type="AlphaFoldDB" id="A0A2T9YDL4"/>
<comment type="caution">
    <text evidence="2">The sequence shown here is derived from an EMBL/GenBank/DDBJ whole genome shotgun (WGS) entry which is preliminary data.</text>
</comment>
<organism evidence="2 3">
    <name type="scientific">Smittium simulii</name>
    <dbReference type="NCBI Taxonomy" id="133385"/>
    <lineage>
        <taxon>Eukaryota</taxon>
        <taxon>Fungi</taxon>
        <taxon>Fungi incertae sedis</taxon>
        <taxon>Zoopagomycota</taxon>
        <taxon>Kickxellomycotina</taxon>
        <taxon>Harpellomycetes</taxon>
        <taxon>Harpellales</taxon>
        <taxon>Legeriomycetaceae</taxon>
        <taxon>Smittium</taxon>
    </lineage>
</organism>
<evidence type="ECO:0000256" key="1">
    <source>
        <dbReference type="SAM" id="MobiDB-lite"/>
    </source>
</evidence>
<dbReference type="Proteomes" id="UP000245383">
    <property type="component" value="Unassembled WGS sequence"/>
</dbReference>
<dbReference type="EMBL" id="MBFR01000258">
    <property type="protein sequence ID" value="PVU90421.1"/>
    <property type="molecule type" value="Genomic_DNA"/>
</dbReference>
<proteinExistence type="predicted"/>